<sequence>MAFELTLLLHGSTSRATVTSGVTPSFKFQLNRSAADLPFVWLHSPRTLDLVKGVLAAHQHLLVNSRTPRPIAVSQRCCWYRQISSAPGINAIVADQVTRRRLHGRPIVTAALDHYQILKRCFSRMSIESVETLFALQASVAWGKLIDNEQSAHMELTLIPAAYHTTDTSDVAGIVPMQCEYLWMNAAFVSELIGEVFESVCRGLLFLFSAYPVCTLRIPKDRHALEGCVEVTWKISSHEARCNRSIQCTPMREDMRLQLQSSSHPNIRIMTRPSTNIEHFSLDGTQ</sequence>
<proteinExistence type="predicted"/>
<name>A0A2J6PRY9_9HELO</name>
<dbReference type="EMBL" id="KZ613503">
    <property type="protein sequence ID" value="PMD16798.1"/>
    <property type="molecule type" value="Genomic_DNA"/>
</dbReference>
<evidence type="ECO:0000313" key="1">
    <source>
        <dbReference type="EMBL" id="PMD16798.1"/>
    </source>
</evidence>
<accession>A0A2J6PRY9</accession>
<organism evidence="1 2">
    <name type="scientific">Hyaloscypha hepaticicola</name>
    <dbReference type="NCBI Taxonomy" id="2082293"/>
    <lineage>
        <taxon>Eukaryota</taxon>
        <taxon>Fungi</taxon>
        <taxon>Dikarya</taxon>
        <taxon>Ascomycota</taxon>
        <taxon>Pezizomycotina</taxon>
        <taxon>Leotiomycetes</taxon>
        <taxon>Helotiales</taxon>
        <taxon>Hyaloscyphaceae</taxon>
        <taxon>Hyaloscypha</taxon>
    </lineage>
</organism>
<reference evidence="1 2" key="1">
    <citation type="submission" date="2016-05" db="EMBL/GenBank/DDBJ databases">
        <title>A degradative enzymes factory behind the ericoid mycorrhizal symbiosis.</title>
        <authorList>
            <consortium name="DOE Joint Genome Institute"/>
            <person name="Martino E."/>
            <person name="Morin E."/>
            <person name="Grelet G."/>
            <person name="Kuo A."/>
            <person name="Kohler A."/>
            <person name="Daghino S."/>
            <person name="Barry K."/>
            <person name="Choi C."/>
            <person name="Cichocki N."/>
            <person name="Clum A."/>
            <person name="Copeland A."/>
            <person name="Hainaut M."/>
            <person name="Haridas S."/>
            <person name="Labutti K."/>
            <person name="Lindquist E."/>
            <person name="Lipzen A."/>
            <person name="Khouja H.-R."/>
            <person name="Murat C."/>
            <person name="Ohm R."/>
            <person name="Olson A."/>
            <person name="Spatafora J."/>
            <person name="Veneault-Fourrey C."/>
            <person name="Henrissat B."/>
            <person name="Grigoriev I."/>
            <person name="Martin F."/>
            <person name="Perotto S."/>
        </authorList>
    </citation>
    <scope>NUCLEOTIDE SEQUENCE [LARGE SCALE GENOMIC DNA]</scope>
    <source>
        <strain evidence="1 2">UAMH 7357</strain>
    </source>
</reference>
<dbReference type="AlphaFoldDB" id="A0A2J6PRY9"/>
<keyword evidence="2" id="KW-1185">Reference proteome</keyword>
<evidence type="ECO:0000313" key="2">
    <source>
        <dbReference type="Proteomes" id="UP000235672"/>
    </source>
</evidence>
<gene>
    <name evidence="1" type="ORF">NA56DRAFT_752775</name>
</gene>
<protein>
    <submittedName>
        <fullName evidence="1">Uncharacterized protein</fullName>
    </submittedName>
</protein>
<dbReference type="Proteomes" id="UP000235672">
    <property type="component" value="Unassembled WGS sequence"/>
</dbReference>